<dbReference type="InterPro" id="IPR003386">
    <property type="entry name" value="LACT/PDAT_acylTrfase"/>
</dbReference>
<dbReference type="AlphaFoldDB" id="A0AAV5EE40"/>
<reference evidence="1" key="1">
    <citation type="journal article" date="2018" name="DNA Res.">
        <title>Multiple hybrid de novo genome assembly of finger millet, an orphan allotetraploid crop.</title>
        <authorList>
            <person name="Hatakeyama M."/>
            <person name="Aluri S."/>
            <person name="Balachadran M.T."/>
            <person name="Sivarajan S.R."/>
            <person name="Patrignani A."/>
            <person name="Gruter S."/>
            <person name="Poveda L."/>
            <person name="Shimizu-Inatsugi R."/>
            <person name="Baeten J."/>
            <person name="Francoijs K.J."/>
            <person name="Nataraja K.N."/>
            <person name="Reddy Y.A.N."/>
            <person name="Phadnis S."/>
            <person name="Ravikumar R.L."/>
            <person name="Schlapbach R."/>
            <person name="Sreeman S.M."/>
            <person name="Shimizu K.K."/>
        </authorList>
    </citation>
    <scope>NUCLEOTIDE SEQUENCE</scope>
</reference>
<proteinExistence type="predicted"/>
<organism evidence="1 2">
    <name type="scientific">Eleusine coracana subsp. coracana</name>
    <dbReference type="NCBI Taxonomy" id="191504"/>
    <lineage>
        <taxon>Eukaryota</taxon>
        <taxon>Viridiplantae</taxon>
        <taxon>Streptophyta</taxon>
        <taxon>Embryophyta</taxon>
        <taxon>Tracheophyta</taxon>
        <taxon>Spermatophyta</taxon>
        <taxon>Magnoliopsida</taxon>
        <taxon>Liliopsida</taxon>
        <taxon>Poales</taxon>
        <taxon>Poaceae</taxon>
        <taxon>PACMAD clade</taxon>
        <taxon>Chloridoideae</taxon>
        <taxon>Cynodonteae</taxon>
        <taxon>Eleusininae</taxon>
        <taxon>Eleusine</taxon>
    </lineage>
</organism>
<sequence>MQNMPEVTIARNQGTMELWTPPWAREGIVQPNQTHHMAAITPLLRLLPVLLLLLPPALLKYLTASNGPAKDAGVGELHPIVLLAGLGCSDLEAQLTEAYQPSVPRCGAMKGKGWFSLWQNTSDLLAQDYVQCFEEQMRLFYDPAINDYRNLPGVETRVPKFGSARAFHDKNPLHPKRCLDNVREALEELGYRDNDTLFEAPYDWRHVPPVPGQISRSYSQFFQRFKELVETASSKHEKKVIIFAHSYGGTVALEFVRNMPLAWRNRYIKHLILSAPTLSEGFMRMVQGLISGSEHMIYVPTSDTSLRTLWRSFETSIMGLPSPKVFGHEPLVITKQRNYSAYDMEDFLAAIGLGDSIKPFRTRMIPKMNYFEAPMVPMTCMNGVGIRTPRQLLFWESDYNVSPEIVYGDGDGGVNLRSMTAFEEEMCRDPRQKRQFKSVKIYKVGHSDLVTEEGAIKRVVEEILEANRISY</sequence>
<dbReference type="Gene3D" id="3.40.50.1820">
    <property type="entry name" value="alpha/beta hydrolase"/>
    <property type="match status" value="1"/>
</dbReference>
<comment type="caution">
    <text evidence="1">The sequence shown here is derived from an EMBL/GenBank/DDBJ whole genome shotgun (WGS) entry which is preliminary data.</text>
</comment>
<evidence type="ECO:0000313" key="1">
    <source>
        <dbReference type="EMBL" id="GJN20736.1"/>
    </source>
</evidence>
<evidence type="ECO:0000313" key="2">
    <source>
        <dbReference type="Proteomes" id="UP001054889"/>
    </source>
</evidence>
<reference evidence="1" key="2">
    <citation type="submission" date="2021-12" db="EMBL/GenBank/DDBJ databases">
        <title>Resequencing data analysis of finger millet.</title>
        <authorList>
            <person name="Hatakeyama M."/>
            <person name="Aluri S."/>
            <person name="Balachadran M.T."/>
            <person name="Sivarajan S.R."/>
            <person name="Poveda L."/>
            <person name="Shimizu-Inatsugi R."/>
            <person name="Schlapbach R."/>
            <person name="Sreeman S.M."/>
            <person name="Shimizu K.K."/>
        </authorList>
    </citation>
    <scope>NUCLEOTIDE SEQUENCE</scope>
</reference>
<dbReference type="Pfam" id="PF02450">
    <property type="entry name" value="LCAT"/>
    <property type="match status" value="1"/>
</dbReference>
<dbReference type="EMBL" id="BQKI01000075">
    <property type="protein sequence ID" value="GJN20736.1"/>
    <property type="molecule type" value="Genomic_DNA"/>
</dbReference>
<dbReference type="GO" id="GO:0008374">
    <property type="term" value="F:O-acyltransferase activity"/>
    <property type="evidence" value="ECO:0007669"/>
    <property type="project" value="InterPro"/>
</dbReference>
<dbReference type="GO" id="GO:0006629">
    <property type="term" value="P:lipid metabolic process"/>
    <property type="evidence" value="ECO:0007669"/>
    <property type="project" value="InterPro"/>
</dbReference>
<dbReference type="InterPro" id="IPR029058">
    <property type="entry name" value="AB_hydrolase_fold"/>
</dbReference>
<dbReference type="PANTHER" id="PTHR11440">
    <property type="entry name" value="LECITHIN-CHOLESTEROL ACYLTRANSFERASE-RELATED"/>
    <property type="match status" value="1"/>
</dbReference>
<keyword evidence="2" id="KW-1185">Reference proteome</keyword>
<accession>A0AAV5EE40</accession>
<name>A0AAV5EE40_ELECO</name>
<dbReference type="Proteomes" id="UP001054889">
    <property type="component" value="Unassembled WGS sequence"/>
</dbReference>
<dbReference type="SUPFAM" id="SSF53474">
    <property type="entry name" value="alpha/beta-Hydrolases"/>
    <property type="match status" value="1"/>
</dbReference>
<protein>
    <submittedName>
        <fullName evidence="1">Uncharacterized protein</fullName>
    </submittedName>
</protein>
<gene>
    <name evidence="1" type="primary">gb08149</name>
    <name evidence="1" type="ORF">PR202_gb08149</name>
</gene>